<evidence type="ECO:0000256" key="3">
    <source>
        <dbReference type="SAM" id="SignalP"/>
    </source>
</evidence>
<evidence type="ECO:0000259" key="4">
    <source>
        <dbReference type="PROSITE" id="PS50025"/>
    </source>
</evidence>
<dbReference type="SUPFAM" id="SSF49899">
    <property type="entry name" value="Concanavalin A-like lectins/glucanases"/>
    <property type="match status" value="1"/>
</dbReference>
<dbReference type="PROSITE" id="PS50025">
    <property type="entry name" value="LAM_G_DOMAIN"/>
    <property type="match status" value="1"/>
</dbReference>
<dbReference type="Gene3D" id="2.60.120.200">
    <property type="match status" value="1"/>
</dbReference>
<dbReference type="CDD" id="cd00110">
    <property type="entry name" value="LamG"/>
    <property type="match status" value="1"/>
</dbReference>
<gene>
    <name evidence="5" type="primary">109581554</name>
</gene>
<reference evidence="5" key="2">
    <citation type="submission" date="2017-05" db="UniProtKB">
        <authorList>
            <consortium name="EnsemblMetazoa"/>
        </authorList>
    </citation>
    <scope>IDENTIFICATION</scope>
</reference>
<reference evidence="6" key="1">
    <citation type="journal article" date="2010" name="Nature">
        <title>The Amphimedon queenslandica genome and the evolution of animal complexity.</title>
        <authorList>
            <person name="Srivastava M."/>
            <person name="Simakov O."/>
            <person name="Chapman J."/>
            <person name="Fahey B."/>
            <person name="Gauthier M.E."/>
            <person name="Mitros T."/>
            <person name="Richards G.S."/>
            <person name="Conaco C."/>
            <person name="Dacre M."/>
            <person name="Hellsten U."/>
            <person name="Larroux C."/>
            <person name="Putnam N.H."/>
            <person name="Stanke M."/>
            <person name="Adamska M."/>
            <person name="Darling A."/>
            <person name="Degnan S.M."/>
            <person name="Oakley T.H."/>
            <person name="Plachetzki D.C."/>
            <person name="Zhai Y."/>
            <person name="Adamski M."/>
            <person name="Calcino A."/>
            <person name="Cummins S.F."/>
            <person name="Goodstein D.M."/>
            <person name="Harris C."/>
            <person name="Jackson D.J."/>
            <person name="Leys S.P."/>
            <person name="Shu S."/>
            <person name="Woodcroft B.J."/>
            <person name="Vervoort M."/>
            <person name="Kosik K.S."/>
            <person name="Manning G."/>
            <person name="Degnan B.M."/>
            <person name="Rokhsar D.S."/>
        </authorList>
    </citation>
    <scope>NUCLEOTIDE SEQUENCE [LARGE SCALE GENOMIC DNA]</scope>
</reference>
<dbReference type="EnsemblMetazoa" id="XM_019995779.1">
    <property type="protein sequence ID" value="XP_019851338.1"/>
    <property type="gene ID" value="LOC109581554"/>
</dbReference>
<dbReference type="OrthoDB" id="5989513at2759"/>
<sequence>MNFFILFLLAATQLASAERYTSDKGLNHTFHSGNAYLGYGQWVANSLGRIEFSFKTSLQNATLIYTAGDYGPVHVALQNGRIGCSARLYHRPNDIGPLMQGTGTGLFNDDQWHHLVLTHRTSRIKVLIDTKLEISLYSGASKHYRLMTNGRLYVGGIPLYIKLSPGSFIGCIKDVLIRDGKAGKPSLPSYEKPRSQNKTSHGCTEPCEDQSCSGGEACINDWSNGVGMCSCISLDMACLQNITKGPVSLDGTNYRCYDTYSYYEPLISSYLYLGLKPPYPHNGVLLTFYNPDSPHQRSASLYVKDSLLHFAVYSWSTSIISLLKFNDTLISGTYYQISILRNKMTVNIILTPSIGSPKTILTNEFTENSSERVCLGRGTSELFPYEGSVEVLQQGLQVYQYFEDFPLSASPLRYLPGNGSDYLSLLPNVLSKYESLSFRIWMERPGSVIHMSKDGHMLDIQLDEGSVTIDNGNFTHNCSGRSITRKGWLSVILSRPHVSKLLVTVDHFECIIDDTKWAEIIQAVADAPVNIGMRVSMAGKIFSGYVEGLRAGNMPPLCPVIV</sequence>
<dbReference type="InParanoid" id="A0A1X7V1J0"/>
<comment type="caution">
    <text evidence="1">Lacks conserved residue(s) required for the propagation of feature annotation.</text>
</comment>
<accession>A0A1X7V1J0</accession>
<feature type="chain" id="PRO_5010879097" description="Laminin G domain-containing protein" evidence="3">
    <location>
        <begin position="18"/>
        <end position="562"/>
    </location>
</feature>
<evidence type="ECO:0000313" key="6">
    <source>
        <dbReference type="Proteomes" id="UP000007879"/>
    </source>
</evidence>
<dbReference type="SMART" id="SM00282">
    <property type="entry name" value="LamG"/>
    <property type="match status" value="1"/>
</dbReference>
<organism evidence="5">
    <name type="scientific">Amphimedon queenslandica</name>
    <name type="common">Sponge</name>
    <dbReference type="NCBI Taxonomy" id="400682"/>
    <lineage>
        <taxon>Eukaryota</taxon>
        <taxon>Metazoa</taxon>
        <taxon>Porifera</taxon>
        <taxon>Demospongiae</taxon>
        <taxon>Heteroscleromorpha</taxon>
        <taxon>Haplosclerida</taxon>
        <taxon>Niphatidae</taxon>
        <taxon>Amphimedon</taxon>
    </lineage>
</organism>
<name>A0A1X7V1J0_AMPQE</name>
<dbReference type="AlphaFoldDB" id="A0A1X7V1J0"/>
<dbReference type="KEGG" id="aqu:109581554"/>
<dbReference type="eggNOG" id="KOG3514">
    <property type="taxonomic scope" value="Eukaryota"/>
</dbReference>
<evidence type="ECO:0000256" key="1">
    <source>
        <dbReference type="PROSITE-ProRule" id="PRU00122"/>
    </source>
</evidence>
<dbReference type="STRING" id="400682.A0A1X7V1J0"/>
<proteinExistence type="predicted"/>
<protein>
    <recommendedName>
        <fullName evidence="4">Laminin G domain-containing protein</fullName>
    </recommendedName>
</protein>
<feature type="signal peptide" evidence="3">
    <location>
        <begin position="1"/>
        <end position="17"/>
    </location>
</feature>
<dbReference type="Proteomes" id="UP000007879">
    <property type="component" value="Unassembled WGS sequence"/>
</dbReference>
<dbReference type="Pfam" id="PF02210">
    <property type="entry name" value="Laminin_G_2"/>
    <property type="match status" value="1"/>
</dbReference>
<dbReference type="PANTHER" id="PTHR15036:SF49">
    <property type="entry name" value="AXOTACTIN"/>
    <property type="match status" value="1"/>
</dbReference>
<evidence type="ECO:0000256" key="2">
    <source>
        <dbReference type="SAM" id="MobiDB-lite"/>
    </source>
</evidence>
<dbReference type="GO" id="GO:0016020">
    <property type="term" value="C:membrane"/>
    <property type="evidence" value="ECO:0007669"/>
    <property type="project" value="UniProtKB-SubCell"/>
</dbReference>
<dbReference type="EnsemblMetazoa" id="Aqu2.1.33452_001">
    <property type="protein sequence ID" value="Aqu2.1.33452_001"/>
    <property type="gene ID" value="Aqu2.1.33452"/>
</dbReference>
<keyword evidence="6" id="KW-1185">Reference proteome</keyword>
<keyword evidence="3" id="KW-0732">Signal</keyword>
<dbReference type="InterPro" id="IPR050372">
    <property type="entry name" value="Neurexin-related_CASP"/>
</dbReference>
<feature type="domain" description="Laminin G" evidence="4">
    <location>
        <begin position="26"/>
        <end position="203"/>
    </location>
</feature>
<dbReference type="InterPro" id="IPR013320">
    <property type="entry name" value="ConA-like_dom_sf"/>
</dbReference>
<dbReference type="InterPro" id="IPR001791">
    <property type="entry name" value="Laminin_G"/>
</dbReference>
<dbReference type="PANTHER" id="PTHR15036">
    <property type="entry name" value="PIKACHURIN-LIKE PROTEIN"/>
    <property type="match status" value="1"/>
</dbReference>
<evidence type="ECO:0000313" key="5">
    <source>
        <dbReference type="EnsemblMetazoa" id="Aqu2.1.33452_001"/>
    </source>
</evidence>
<feature type="region of interest" description="Disordered" evidence="2">
    <location>
        <begin position="186"/>
        <end position="211"/>
    </location>
</feature>